<dbReference type="AlphaFoldDB" id="A0A0C2YMV8"/>
<reference evidence="1 2" key="1">
    <citation type="submission" date="2014-04" db="EMBL/GenBank/DDBJ databases">
        <authorList>
            <consortium name="DOE Joint Genome Institute"/>
            <person name="Kuo A."/>
            <person name="Kohler A."/>
            <person name="Nagy L.G."/>
            <person name="Floudas D."/>
            <person name="Copeland A."/>
            <person name="Barry K.W."/>
            <person name="Cichocki N."/>
            <person name="Veneault-Fourrey C."/>
            <person name="LaButti K."/>
            <person name="Lindquist E.A."/>
            <person name="Lipzen A."/>
            <person name="Lundell T."/>
            <person name="Morin E."/>
            <person name="Murat C."/>
            <person name="Sun H."/>
            <person name="Tunlid A."/>
            <person name="Henrissat B."/>
            <person name="Grigoriev I.V."/>
            <person name="Hibbett D.S."/>
            <person name="Martin F."/>
            <person name="Nordberg H.P."/>
            <person name="Cantor M.N."/>
            <person name="Hua S.X."/>
        </authorList>
    </citation>
    <scope>NUCLEOTIDE SEQUENCE [LARGE SCALE GENOMIC DNA]</scope>
    <source>
        <strain evidence="1 2">Foug A</strain>
    </source>
</reference>
<dbReference type="Proteomes" id="UP000053989">
    <property type="component" value="Unassembled WGS sequence"/>
</dbReference>
<evidence type="ECO:0000313" key="2">
    <source>
        <dbReference type="Proteomes" id="UP000053989"/>
    </source>
</evidence>
<dbReference type="InParanoid" id="A0A0C2YMV8"/>
<dbReference type="OrthoDB" id="2691046at2759"/>
<dbReference type="HOGENOM" id="CLU_160409_0_0_1"/>
<gene>
    <name evidence="1" type="ORF">SCLCIDRAFT_33769</name>
</gene>
<accession>A0A0C2YMV8</accession>
<proteinExistence type="predicted"/>
<name>A0A0C2YMV8_9AGAM</name>
<keyword evidence="2" id="KW-1185">Reference proteome</keyword>
<evidence type="ECO:0000313" key="1">
    <source>
        <dbReference type="EMBL" id="KIM51068.1"/>
    </source>
</evidence>
<organism evidence="1 2">
    <name type="scientific">Scleroderma citrinum Foug A</name>
    <dbReference type="NCBI Taxonomy" id="1036808"/>
    <lineage>
        <taxon>Eukaryota</taxon>
        <taxon>Fungi</taxon>
        <taxon>Dikarya</taxon>
        <taxon>Basidiomycota</taxon>
        <taxon>Agaricomycotina</taxon>
        <taxon>Agaricomycetes</taxon>
        <taxon>Agaricomycetidae</taxon>
        <taxon>Boletales</taxon>
        <taxon>Sclerodermatineae</taxon>
        <taxon>Sclerodermataceae</taxon>
        <taxon>Scleroderma</taxon>
    </lineage>
</organism>
<reference evidence="2" key="2">
    <citation type="submission" date="2015-01" db="EMBL/GenBank/DDBJ databases">
        <title>Evolutionary Origins and Diversification of the Mycorrhizal Mutualists.</title>
        <authorList>
            <consortium name="DOE Joint Genome Institute"/>
            <consortium name="Mycorrhizal Genomics Consortium"/>
            <person name="Kohler A."/>
            <person name="Kuo A."/>
            <person name="Nagy L.G."/>
            <person name="Floudas D."/>
            <person name="Copeland A."/>
            <person name="Barry K.W."/>
            <person name="Cichocki N."/>
            <person name="Veneault-Fourrey C."/>
            <person name="LaButti K."/>
            <person name="Lindquist E.A."/>
            <person name="Lipzen A."/>
            <person name="Lundell T."/>
            <person name="Morin E."/>
            <person name="Murat C."/>
            <person name="Riley R."/>
            <person name="Ohm R."/>
            <person name="Sun H."/>
            <person name="Tunlid A."/>
            <person name="Henrissat B."/>
            <person name="Grigoriev I.V."/>
            <person name="Hibbett D.S."/>
            <person name="Martin F."/>
        </authorList>
    </citation>
    <scope>NUCLEOTIDE SEQUENCE [LARGE SCALE GENOMIC DNA]</scope>
    <source>
        <strain evidence="2">Foug A</strain>
    </source>
</reference>
<dbReference type="EMBL" id="KN822290">
    <property type="protein sequence ID" value="KIM51068.1"/>
    <property type="molecule type" value="Genomic_DNA"/>
</dbReference>
<protein>
    <submittedName>
        <fullName evidence="1">Uncharacterized protein</fullName>
    </submittedName>
</protein>
<sequence>MATPHRQELLDFQMNDSNFLKMVRMPLVLRKKLRAAQKGLASVKESFMELDNGVPSELQQKWVEEEIMALADRILDPKAMDIFEVQLKRGED</sequence>